<evidence type="ECO:0000256" key="4">
    <source>
        <dbReference type="ARBA" id="ARBA00023141"/>
    </source>
</evidence>
<gene>
    <name evidence="11" type="ORF">B0I71DRAFT_133714</name>
    <name evidence="10" type="ORF">YALI1_B22549g</name>
</gene>
<evidence type="ECO:0000313" key="12">
    <source>
        <dbReference type="Proteomes" id="UP000182444"/>
    </source>
</evidence>
<proteinExistence type="predicted"/>
<evidence type="ECO:0000256" key="2">
    <source>
        <dbReference type="ARBA" id="ARBA00013147"/>
    </source>
</evidence>
<organism evidence="10 12">
    <name type="scientific">Yarrowia lipolytica</name>
    <name type="common">Candida lipolytica</name>
    <dbReference type="NCBI Taxonomy" id="4952"/>
    <lineage>
        <taxon>Eukaryota</taxon>
        <taxon>Fungi</taxon>
        <taxon>Dikarya</taxon>
        <taxon>Ascomycota</taxon>
        <taxon>Saccharomycotina</taxon>
        <taxon>Dipodascomycetes</taxon>
        <taxon>Dipodascales</taxon>
        <taxon>Dipodascales incertae sedis</taxon>
        <taxon>Yarrowia</taxon>
    </lineage>
</organism>
<protein>
    <recommendedName>
        <fullName evidence="2">prephenate dehydratase</fullName>
        <ecNumber evidence="2">4.2.1.51</ecNumber>
    </recommendedName>
</protein>
<dbReference type="InterPro" id="IPR008242">
    <property type="entry name" value="Chor_mutase/pphenate_deHydtase"/>
</dbReference>
<dbReference type="VEuPathDB" id="FungiDB:YALI1_B22549g"/>
<name>A0A1D8N877_YARLL</name>
<dbReference type="RefSeq" id="XP_501012.1">
    <property type="nucleotide sequence ID" value="XM_501012.1"/>
</dbReference>
<reference evidence="10 12" key="1">
    <citation type="journal article" date="2016" name="PLoS ONE">
        <title>Sequence Assembly of Yarrowia lipolytica Strain W29/CLIB89 Shows Transposable Element Diversity.</title>
        <authorList>
            <person name="Magnan C."/>
            <person name="Yu J."/>
            <person name="Chang I."/>
            <person name="Jahn E."/>
            <person name="Kanomata Y."/>
            <person name="Wu J."/>
            <person name="Zeller M."/>
            <person name="Oakes M."/>
            <person name="Baldi P."/>
            <person name="Sandmeyer S."/>
        </authorList>
    </citation>
    <scope>NUCLEOTIDE SEQUENCE [LARGE SCALE GENOMIC DNA]</scope>
    <source>
        <strain evidence="10">CLIB89</strain>
        <strain evidence="12">CLIB89(W29)</strain>
    </source>
</reference>
<dbReference type="CDD" id="cd04905">
    <property type="entry name" value="ACT_CM-PDT"/>
    <property type="match status" value="1"/>
</dbReference>
<dbReference type="UniPathway" id="UPA00121">
    <property type="reaction ID" value="UER00345"/>
</dbReference>
<sequence length="290" mass="32008">MTTTEEIAFLGPLYTYSHAAAKQYQDTLAVPTTLRPAKSIEECFQLLDSGEVKLAVVPFENSTNGSVVWTLDFLRQRLLGDDYFYSATAELLVPVSHCFFSNVSDKKDITKIYSHPQVWGQCVEFLKQYPNVERIDVASTAKAAELAANEPNAGAISSEMAGAAAGIKLVETNIADKKNNTTRFLGLSSLDDVQNPPPTKDDLSLISFTTTHNNPGALCAVLEEFRKHDIDLSSINSRPSLQDSWHYIFFVECRAHVSEERMKNTLKAMESICSSLTVIGSFPRCPGRDA</sequence>
<dbReference type="OrthoDB" id="983542at2759"/>
<dbReference type="Gene3D" id="3.40.190.10">
    <property type="entry name" value="Periplasmic binding protein-like II"/>
    <property type="match status" value="2"/>
</dbReference>
<dbReference type="InterPro" id="IPR045865">
    <property type="entry name" value="ACT-like_dom_sf"/>
</dbReference>
<dbReference type="Pfam" id="PF00800">
    <property type="entry name" value="PDT"/>
    <property type="match status" value="1"/>
</dbReference>
<dbReference type="GeneID" id="2906621"/>
<evidence type="ECO:0000256" key="1">
    <source>
        <dbReference type="ARBA" id="ARBA00004741"/>
    </source>
</evidence>
<dbReference type="EMBL" id="CP017554">
    <property type="protein sequence ID" value="AOW01835.1"/>
    <property type="molecule type" value="Genomic_DNA"/>
</dbReference>
<comment type="catalytic activity">
    <reaction evidence="7">
        <text>prephenate + H(+) = 3-phenylpyruvate + CO2 + H2O</text>
        <dbReference type="Rhea" id="RHEA:21648"/>
        <dbReference type="ChEBI" id="CHEBI:15377"/>
        <dbReference type="ChEBI" id="CHEBI:15378"/>
        <dbReference type="ChEBI" id="CHEBI:16526"/>
        <dbReference type="ChEBI" id="CHEBI:18005"/>
        <dbReference type="ChEBI" id="CHEBI:29934"/>
        <dbReference type="EC" id="4.2.1.51"/>
    </reaction>
</comment>
<dbReference type="GO" id="GO:0005737">
    <property type="term" value="C:cytoplasm"/>
    <property type="evidence" value="ECO:0007669"/>
    <property type="project" value="TreeGrafter"/>
</dbReference>
<accession>A0A1D8N877</accession>
<dbReference type="VEuPathDB" id="FungiDB:YALI0_B17336g"/>
<dbReference type="InterPro" id="IPR001086">
    <property type="entry name" value="Preph_deHydtase"/>
</dbReference>
<dbReference type="PROSITE" id="PS51171">
    <property type="entry name" value="PREPHENATE_DEHYDR_3"/>
    <property type="match status" value="1"/>
</dbReference>
<feature type="domain" description="Prephenate dehydratase" evidence="8">
    <location>
        <begin position="6"/>
        <end position="189"/>
    </location>
</feature>
<dbReference type="Proteomes" id="UP000182444">
    <property type="component" value="Chromosome 1B"/>
</dbReference>
<evidence type="ECO:0000313" key="11">
    <source>
        <dbReference type="EMBL" id="RDW24788.1"/>
    </source>
</evidence>
<keyword evidence="4" id="KW-0057">Aromatic amino acid biosynthesis</keyword>
<dbReference type="EMBL" id="KZ859021">
    <property type="protein sequence ID" value="RDW24788.1"/>
    <property type="molecule type" value="Genomic_DNA"/>
</dbReference>
<dbReference type="FunFam" id="3.40.190.10:FF:000034">
    <property type="entry name" value="Chorismate mutase/prephenate dehydratase"/>
    <property type="match status" value="1"/>
</dbReference>
<dbReference type="PANTHER" id="PTHR21022">
    <property type="entry name" value="PREPHENATE DEHYDRATASE P PROTEIN"/>
    <property type="match status" value="1"/>
</dbReference>
<dbReference type="NCBIfam" id="NF008865">
    <property type="entry name" value="PRK11898.1"/>
    <property type="match status" value="1"/>
</dbReference>
<keyword evidence="3" id="KW-0028">Amino-acid biosynthesis</keyword>
<dbReference type="OMA" id="PLMIYRE"/>
<evidence type="ECO:0000256" key="7">
    <source>
        <dbReference type="ARBA" id="ARBA00047848"/>
    </source>
</evidence>
<dbReference type="EC" id="4.2.1.51" evidence="2"/>
<dbReference type="GO" id="GO:0009094">
    <property type="term" value="P:L-phenylalanine biosynthetic process"/>
    <property type="evidence" value="ECO:0007669"/>
    <property type="project" value="UniProtKB-UniPathway"/>
</dbReference>
<dbReference type="eggNOG" id="KOG2797">
    <property type="taxonomic scope" value="Eukaryota"/>
</dbReference>
<dbReference type="SUPFAM" id="SSF55021">
    <property type="entry name" value="ACT-like"/>
    <property type="match status" value="1"/>
</dbReference>
<evidence type="ECO:0000256" key="5">
    <source>
        <dbReference type="ARBA" id="ARBA00023222"/>
    </source>
</evidence>
<comment type="pathway">
    <text evidence="1">Amino-acid biosynthesis; L-phenylalanine biosynthesis; phenylpyruvate from prephenate: step 1/1.</text>
</comment>
<dbReference type="GO" id="GO:0004664">
    <property type="term" value="F:prephenate dehydratase activity"/>
    <property type="evidence" value="ECO:0007669"/>
    <property type="project" value="UniProtKB-EC"/>
</dbReference>
<evidence type="ECO:0000259" key="8">
    <source>
        <dbReference type="PROSITE" id="PS51171"/>
    </source>
</evidence>
<dbReference type="SUPFAM" id="SSF53850">
    <property type="entry name" value="Periplasmic binding protein-like II"/>
    <property type="match status" value="1"/>
</dbReference>
<dbReference type="PROSITE" id="PS51671">
    <property type="entry name" value="ACT"/>
    <property type="match status" value="1"/>
</dbReference>
<evidence type="ECO:0000256" key="6">
    <source>
        <dbReference type="ARBA" id="ARBA00023239"/>
    </source>
</evidence>
<evidence type="ECO:0000313" key="10">
    <source>
        <dbReference type="EMBL" id="AOW01835.1"/>
    </source>
</evidence>
<dbReference type="Gene3D" id="3.30.70.260">
    <property type="match status" value="1"/>
</dbReference>
<evidence type="ECO:0000313" key="13">
    <source>
        <dbReference type="Proteomes" id="UP000256601"/>
    </source>
</evidence>
<dbReference type="PANTHER" id="PTHR21022:SF19">
    <property type="entry name" value="PREPHENATE DEHYDRATASE-RELATED"/>
    <property type="match status" value="1"/>
</dbReference>
<dbReference type="InterPro" id="IPR002912">
    <property type="entry name" value="ACT_dom"/>
</dbReference>
<dbReference type="AlphaFoldDB" id="A0A1D8N877"/>
<dbReference type="Proteomes" id="UP000256601">
    <property type="component" value="Unassembled WGS sequence"/>
</dbReference>
<dbReference type="KEGG" id="yli:2906621"/>
<dbReference type="CDD" id="cd13532">
    <property type="entry name" value="PBP2_PDT_like"/>
    <property type="match status" value="1"/>
</dbReference>
<keyword evidence="5" id="KW-0584">Phenylalanine biosynthesis</keyword>
<keyword evidence="6" id="KW-0456">Lyase</keyword>
<reference evidence="11 13" key="2">
    <citation type="submission" date="2018-07" db="EMBL/GenBank/DDBJ databases">
        <title>Draft Genome Assemblies for Five Robust Yarrowia lipolytica Strains Exhibiting High Lipid Production and Pentose Sugar Utilization and Sugar Alcohol Secretion from Undetoxified Lignocellulosic Biomass Hydrolysates.</title>
        <authorList>
            <consortium name="DOE Joint Genome Institute"/>
            <person name="Walker C."/>
            <person name="Ryu S."/>
            <person name="Na H."/>
            <person name="Zane M."/>
            <person name="LaButti K."/>
            <person name="Lipzen A."/>
            <person name="Haridas S."/>
            <person name="Barry K."/>
            <person name="Grigoriev I.V."/>
            <person name="Quarterman J."/>
            <person name="Slininger P."/>
            <person name="Dien B."/>
            <person name="Trinh C.T."/>
        </authorList>
    </citation>
    <scope>NUCLEOTIDE SEQUENCE [LARGE SCALE GENOMIC DNA]</scope>
    <source>
        <strain evidence="11 13">YB392</strain>
    </source>
</reference>
<dbReference type="PIRSF" id="PIRSF001500">
    <property type="entry name" value="Chor_mut_pdt_Ppr"/>
    <property type="match status" value="1"/>
</dbReference>
<feature type="domain" description="ACT" evidence="9">
    <location>
        <begin position="206"/>
        <end position="283"/>
    </location>
</feature>
<evidence type="ECO:0000256" key="3">
    <source>
        <dbReference type="ARBA" id="ARBA00022605"/>
    </source>
</evidence>
<evidence type="ECO:0000259" key="9">
    <source>
        <dbReference type="PROSITE" id="PS51671"/>
    </source>
</evidence>